<evidence type="ECO:0000256" key="1">
    <source>
        <dbReference type="SAM" id="SignalP"/>
    </source>
</evidence>
<proteinExistence type="predicted"/>
<dbReference type="Pfam" id="PF01963">
    <property type="entry name" value="TraB_PrgY_gumN"/>
    <property type="match status" value="1"/>
</dbReference>
<dbReference type="CDD" id="cd14789">
    <property type="entry name" value="Tiki"/>
    <property type="match status" value="1"/>
</dbReference>
<organism evidence="2 3">
    <name type="scientific">Candidatus Methylocalor cossyra</name>
    <dbReference type="NCBI Taxonomy" id="3108543"/>
    <lineage>
        <taxon>Bacteria</taxon>
        <taxon>Pseudomonadati</taxon>
        <taxon>Pseudomonadota</taxon>
        <taxon>Gammaproteobacteria</taxon>
        <taxon>Methylococcales</taxon>
        <taxon>Methylococcaceae</taxon>
        <taxon>Candidatus Methylocalor</taxon>
    </lineage>
</organism>
<protein>
    <recommendedName>
        <fullName evidence="4">TraB family protein</fullName>
    </recommendedName>
</protein>
<evidence type="ECO:0000313" key="2">
    <source>
        <dbReference type="EMBL" id="CAL1240056.1"/>
    </source>
</evidence>
<keyword evidence="3" id="KW-1185">Reference proteome</keyword>
<keyword evidence="1" id="KW-0732">Signal</keyword>
<dbReference type="PANTHER" id="PTHR40590">
    <property type="entry name" value="CYTOPLASMIC PROTEIN-RELATED"/>
    <property type="match status" value="1"/>
</dbReference>
<reference evidence="2 3" key="1">
    <citation type="submission" date="2024-04" db="EMBL/GenBank/DDBJ databases">
        <authorList>
            <person name="Cremers G."/>
        </authorList>
    </citation>
    <scope>NUCLEOTIDE SEQUENCE [LARGE SCALE GENOMIC DNA]</scope>
    <source>
        <strain evidence="2">MeCH1-AG</strain>
    </source>
</reference>
<dbReference type="InterPro" id="IPR002816">
    <property type="entry name" value="TraB/PrgY/GumN_fam"/>
</dbReference>
<dbReference type="Proteomes" id="UP001497493">
    <property type="component" value="Chromosome"/>
</dbReference>
<dbReference type="EMBL" id="OZ026884">
    <property type="protein sequence ID" value="CAL1240056.1"/>
    <property type="molecule type" value="Genomic_DNA"/>
</dbReference>
<dbReference type="PANTHER" id="PTHR40590:SF1">
    <property type="entry name" value="CYTOPLASMIC PROTEIN"/>
    <property type="match status" value="1"/>
</dbReference>
<name>A0ABM9NHH2_9GAMM</name>
<feature type="signal peptide" evidence="1">
    <location>
        <begin position="1"/>
        <end position="27"/>
    </location>
</feature>
<sequence length="329" mass="35467">MTSSTALAARIPAWAAVLTMAFGPALADVHKCLDAQRKVIYQDKPCQELTTAELSPALSQLNPEAQHPHLLWKLNSNNKAFYLLASLSFGTNGMYPLPESIMDAFSSSSVLVIANELDNADGLPVTGRYADGSTLQSHVKPATWRRTLEVAKALGVAEEALAPQKPWRAALTLKNAAIHKAGYDSQLTLGATFVKAAGSVKPIVELNSLEEQAKHYDGMTDSEQETLLLEALYAADPRTGYFQSLLDAWRQGDGAALVLAARRASNLLPPSQKPATDWEKARNAALAGKIDEMAADGRVYFVVIDAKRVVGEDGILALLQQKGFKAVQQ</sequence>
<evidence type="ECO:0000313" key="3">
    <source>
        <dbReference type="Proteomes" id="UP001497493"/>
    </source>
</evidence>
<evidence type="ECO:0008006" key="4">
    <source>
        <dbReference type="Google" id="ProtNLM"/>
    </source>
</evidence>
<accession>A0ABM9NHH2</accession>
<gene>
    <name evidence="2" type="ORF">MECH1_V1_1280</name>
</gene>
<dbReference type="InterPro" id="IPR047111">
    <property type="entry name" value="YbaP-like"/>
</dbReference>
<feature type="chain" id="PRO_5047159222" description="TraB family protein" evidence="1">
    <location>
        <begin position="28"/>
        <end position="329"/>
    </location>
</feature>
<dbReference type="RefSeq" id="WP_348759570.1">
    <property type="nucleotide sequence ID" value="NZ_OZ026884.1"/>
</dbReference>